<dbReference type="Proteomes" id="UP000054279">
    <property type="component" value="Unassembled WGS sequence"/>
</dbReference>
<evidence type="ECO:0000313" key="3">
    <source>
        <dbReference type="Proteomes" id="UP000054279"/>
    </source>
</evidence>
<dbReference type="HOGENOM" id="CLU_001305_0_1_1"/>
<dbReference type="OrthoDB" id="9991317at2759"/>
<dbReference type="InterPro" id="IPR024983">
    <property type="entry name" value="CHAT_dom"/>
</dbReference>
<dbReference type="Gene3D" id="1.25.40.10">
    <property type="entry name" value="Tetratricopeptide repeat domain"/>
    <property type="match status" value="2"/>
</dbReference>
<evidence type="ECO:0000313" key="2">
    <source>
        <dbReference type="EMBL" id="KIJ36003.1"/>
    </source>
</evidence>
<dbReference type="PANTHER" id="PTHR19959:SF119">
    <property type="entry name" value="FUNGAL LIPASE-LIKE DOMAIN-CONTAINING PROTEIN"/>
    <property type="match status" value="1"/>
</dbReference>
<name>A0A0C9U016_SPHS4</name>
<dbReference type="InterPro" id="IPR011990">
    <property type="entry name" value="TPR-like_helical_dom_sf"/>
</dbReference>
<evidence type="ECO:0000259" key="1">
    <source>
        <dbReference type="Pfam" id="PF12770"/>
    </source>
</evidence>
<organism evidence="2 3">
    <name type="scientific">Sphaerobolus stellatus (strain SS14)</name>
    <dbReference type="NCBI Taxonomy" id="990650"/>
    <lineage>
        <taxon>Eukaryota</taxon>
        <taxon>Fungi</taxon>
        <taxon>Dikarya</taxon>
        <taxon>Basidiomycota</taxon>
        <taxon>Agaricomycotina</taxon>
        <taxon>Agaricomycetes</taxon>
        <taxon>Phallomycetidae</taxon>
        <taxon>Geastrales</taxon>
        <taxon>Sphaerobolaceae</taxon>
        <taxon>Sphaerobolus</taxon>
    </lineage>
</organism>
<dbReference type="SUPFAM" id="SSF81901">
    <property type="entry name" value="HCP-like"/>
    <property type="match status" value="1"/>
</dbReference>
<keyword evidence="3" id="KW-1185">Reference proteome</keyword>
<protein>
    <recommendedName>
        <fullName evidence="1">CHAT domain-containing protein</fullName>
    </recommendedName>
</protein>
<dbReference type="EMBL" id="KN837182">
    <property type="protein sequence ID" value="KIJ36003.1"/>
    <property type="molecule type" value="Genomic_DNA"/>
</dbReference>
<feature type="domain" description="CHAT" evidence="1">
    <location>
        <begin position="733"/>
        <end position="1022"/>
    </location>
</feature>
<dbReference type="AlphaFoldDB" id="A0A0C9U016"/>
<feature type="non-terminal residue" evidence="2">
    <location>
        <position position="1023"/>
    </location>
</feature>
<dbReference type="PANTHER" id="PTHR19959">
    <property type="entry name" value="KINESIN LIGHT CHAIN"/>
    <property type="match status" value="1"/>
</dbReference>
<reference evidence="2 3" key="1">
    <citation type="submission" date="2014-06" db="EMBL/GenBank/DDBJ databases">
        <title>Evolutionary Origins and Diversification of the Mycorrhizal Mutualists.</title>
        <authorList>
            <consortium name="DOE Joint Genome Institute"/>
            <consortium name="Mycorrhizal Genomics Consortium"/>
            <person name="Kohler A."/>
            <person name="Kuo A."/>
            <person name="Nagy L.G."/>
            <person name="Floudas D."/>
            <person name="Copeland A."/>
            <person name="Barry K.W."/>
            <person name="Cichocki N."/>
            <person name="Veneault-Fourrey C."/>
            <person name="LaButti K."/>
            <person name="Lindquist E.A."/>
            <person name="Lipzen A."/>
            <person name="Lundell T."/>
            <person name="Morin E."/>
            <person name="Murat C."/>
            <person name="Riley R."/>
            <person name="Ohm R."/>
            <person name="Sun H."/>
            <person name="Tunlid A."/>
            <person name="Henrissat B."/>
            <person name="Grigoriev I.V."/>
            <person name="Hibbett D.S."/>
            <person name="Martin F."/>
        </authorList>
    </citation>
    <scope>NUCLEOTIDE SEQUENCE [LARGE SCALE GENOMIC DNA]</scope>
    <source>
        <strain evidence="2 3">SS14</strain>
    </source>
</reference>
<sequence length="1023" mass="111739">QRFQRSGDLRDITEAIAAWQLVVEMTPKRHARLPNRLSNLGNLFLSRFKRSGDLTDINEAIAAQQRALELTPDGHADLPTTLSNLGGSFLARYRRSGHLPHLTEAVAAQQRAVELAPDGHADLPAMLSNLGNSLLARFGRSGDLPDITEAVTVQQRAVELAPDGHADLPAMLSNLGNSLLARFGRSGDLPDITEAITVQQRAVELTPEGHVHLPGRLTDLGNSFRGRFEHSRYLPDITEAIAAQQKAVGLTPEGHASLPALLDSLGFSFMRRFERSGDLPDINEAIAAQQRAVELTSEGHADQVPGLLTNLGNSLMRRFQRSGDLPDITEAISCLQRAVELAPDGHADLPTMLSNLGNSFFARFGRTGDLPDITEAITVQQRAVELTPDGHADLPALLNNIGCSFSKRSERSSDLADIAEAIAAHRRAAELTPERHADLPGRLTNLGISFSKRFKRSGDLPDITEAITVLQRAVELTPDGHADLPGMLSGLGTSFLARFERSGDLADITEAIAMQQRATAATCHYGPPRSRLAAARRWASQLHQYYPNSPDVLIAFDCAIGLVTLVAGLEQTIRSRHLQLQDVSNLALQAAAAACALNRPDKALEWLEQGRCLVWGQLNSLRTPMDDLSQHEPDLARRIMTSSLEDQARSHVYLAREWDTLLEKARAIPGFESFLKPSPCASLLQHLPESGPVVVVNVYDDRCDAIALLAGLDEPFHIPLPNLSFSKVDKYRRALQSTLKENGLRKLDSSSSNVLPPRIFWCPTGPLSFLPIHAAGIYGEGKCETLLDYAVSSYTPTITALTDRVKNPLQLDKNRHGLFLTSQPNAPGASSISGTTREVESIFERASTNVPKGRMVQGSALTVDDCLKNMETFSSIHLACHGSQNAAEPLQCRFLFHNGSLPLAKILQANLKHADLAFLSACQTSTGDELLSDEAVHLAAGMLAAGYRRVVGTMWSIADEPAKEIAEDFYDYLWTHREDGGEGESDMGRSAYALHNAIQKIRLRLDNSERSLLTWIPYVLFGY</sequence>
<gene>
    <name evidence="2" type="ORF">M422DRAFT_179904</name>
</gene>
<proteinExistence type="predicted"/>
<accession>A0A0C9U016</accession>
<dbReference type="Pfam" id="PF12770">
    <property type="entry name" value="CHAT"/>
    <property type="match status" value="1"/>
</dbReference>
<dbReference type="SUPFAM" id="SSF48452">
    <property type="entry name" value="TPR-like"/>
    <property type="match status" value="1"/>
</dbReference>